<dbReference type="EMBL" id="LAZR01000508">
    <property type="protein sequence ID" value="KKN66212.1"/>
    <property type="molecule type" value="Genomic_DNA"/>
</dbReference>
<reference evidence="1" key="1">
    <citation type="journal article" date="2015" name="Nature">
        <title>Complex archaea that bridge the gap between prokaryotes and eukaryotes.</title>
        <authorList>
            <person name="Spang A."/>
            <person name="Saw J.H."/>
            <person name="Jorgensen S.L."/>
            <person name="Zaremba-Niedzwiedzka K."/>
            <person name="Martijn J."/>
            <person name="Lind A.E."/>
            <person name="van Eijk R."/>
            <person name="Schleper C."/>
            <person name="Guy L."/>
            <person name="Ettema T.J."/>
        </authorList>
    </citation>
    <scope>NUCLEOTIDE SEQUENCE</scope>
</reference>
<accession>A0A0F9SUB3</accession>
<dbReference type="SUPFAM" id="SSF57783">
    <property type="entry name" value="Zinc beta-ribbon"/>
    <property type="match status" value="1"/>
</dbReference>
<organism evidence="1">
    <name type="scientific">marine sediment metagenome</name>
    <dbReference type="NCBI Taxonomy" id="412755"/>
    <lineage>
        <taxon>unclassified sequences</taxon>
        <taxon>metagenomes</taxon>
        <taxon>ecological metagenomes</taxon>
    </lineage>
</organism>
<gene>
    <name evidence="1" type="ORF">LCGC14_0474120</name>
</gene>
<protein>
    <submittedName>
        <fullName evidence="1">Uncharacterized protein</fullName>
    </submittedName>
</protein>
<proteinExistence type="predicted"/>
<dbReference type="AlphaFoldDB" id="A0A0F9SUB3"/>
<comment type="caution">
    <text evidence="1">The sequence shown here is derived from an EMBL/GenBank/DDBJ whole genome shotgun (WGS) entry which is preliminary data.</text>
</comment>
<sequence>MLKHEKRVIIKNERLRNFRNNLRHILILAVYDEIGILDNYDSLYEAWMDLTPEEEKEVAYLQGTKHELFRLLRKSICKCPLCTNDDRDMVFIPDHETWYCIECQEKGLIWDPSQGSSENRWQNDYVNMYLEQKENFARKYLNKKRDTPE</sequence>
<name>A0A0F9SUB3_9ZZZZ</name>
<evidence type="ECO:0000313" key="1">
    <source>
        <dbReference type="EMBL" id="KKN66212.1"/>
    </source>
</evidence>